<protein>
    <submittedName>
        <fullName evidence="1">Uncharacterized protein</fullName>
    </submittedName>
</protein>
<accession>A0A9P7VKF2</accession>
<feature type="non-terminal residue" evidence="1">
    <location>
        <position position="1"/>
    </location>
</feature>
<gene>
    <name evidence="1" type="ORF">BT62DRAFT_904941</name>
</gene>
<reference evidence="1" key="1">
    <citation type="submission" date="2020-11" db="EMBL/GenBank/DDBJ databases">
        <title>Adaptations for nitrogen fixation in a non-lichenized fungal sporocarp promotes dispersal by wood-feeding termites.</title>
        <authorList>
            <consortium name="DOE Joint Genome Institute"/>
            <person name="Koch R.A."/>
            <person name="Yoon G."/>
            <person name="Arayal U."/>
            <person name="Lail K."/>
            <person name="Amirebrahimi M."/>
            <person name="Labutti K."/>
            <person name="Lipzen A."/>
            <person name="Riley R."/>
            <person name="Barry K."/>
            <person name="Henrissat B."/>
            <person name="Grigoriev I.V."/>
            <person name="Herr J.R."/>
            <person name="Aime M.C."/>
        </authorList>
    </citation>
    <scope>NUCLEOTIDE SEQUENCE</scope>
    <source>
        <strain evidence="1">MCA 3950</strain>
    </source>
</reference>
<dbReference type="RefSeq" id="XP_043036253.1">
    <property type="nucleotide sequence ID" value="XM_043183589.1"/>
</dbReference>
<proteinExistence type="predicted"/>
<dbReference type="Proteomes" id="UP000812287">
    <property type="component" value="Unassembled WGS sequence"/>
</dbReference>
<organism evidence="1 2">
    <name type="scientific">Guyanagaster necrorhizus</name>
    <dbReference type="NCBI Taxonomy" id="856835"/>
    <lineage>
        <taxon>Eukaryota</taxon>
        <taxon>Fungi</taxon>
        <taxon>Dikarya</taxon>
        <taxon>Basidiomycota</taxon>
        <taxon>Agaricomycotina</taxon>
        <taxon>Agaricomycetes</taxon>
        <taxon>Agaricomycetidae</taxon>
        <taxon>Agaricales</taxon>
        <taxon>Marasmiineae</taxon>
        <taxon>Physalacriaceae</taxon>
        <taxon>Guyanagaster</taxon>
    </lineage>
</organism>
<dbReference type="OrthoDB" id="5599163at2759"/>
<name>A0A9P7VKF2_9AGAR</name>
<evidence type="ECO:0000313" key="2">
    <source>
        <dbReference type="Proteomes" id="UP000812287"/>
    </source>
</evidence>
<dbReference type="EMBL" id="MU250549">
    <property type="protein sequence ID" value="KAG7442753.1"/>
    <property type="molecule type" value="Genomic_DNA"/>
</dbReference>
<comment type="caution">
    <text evidence="1">The sequence shown here is derived from an EMBL/GenBank/DDBJ whole genome shotgun (WGS) entry which is preliminary data.</text>
</comment>
<keyword evidence="2" id="KW-1185">Reference proteome</keyword>
<dbReference type="GeneID" id="66105886"/>
<sequence>ITEDPLADILALSAHLPDFTLTGHYTQENYDVINENHSEDFLWPEEQKLMHYFMMLQKAVFA</sequence>
<evidence type="ECO:0000313" key="1">
    <source>
        <dbReference type="EMBL" id="KAG7442753.1"/>
    </source>
</evidence>
<dbReference type="AlphaFoldDB" id="A0A9P7VKF2"/>